<dbReference type="GO" id="GO:0005886">
    <property type="term" value="C:plasma membrane"/>
    <property type="evidence" value="ECO:0007669"/>
    <property type="project" value="TreeGrafter"/>
</dbReference>
<dbReference type="PANTHER" id="PTHR30336">
    <property type="entry name" value="INNER MEMBRANE PROTEIN, PROBABLE PERMEASE"/>
    <property type="match status" value="1"/>
</dbReference>
<protein>
    <submittedName>
        <fullName evidence="3">Uncharacterized SAM-binding protein YcdF, DUF218 family</fullName>
    </submittedName>
</protein>
<evidence type="ECO:0000313" key="3">
    <source>
        <dbReference type="EMBL" id="SHE98708.1"/>
    </source>
</evidence>
<keyword evidence="1" id="KW-1133">Transmembrane helix</keyword>
<dbReference type="CDD" id="cd06259">
    <property type="entry name" value="YdcF-like"/>
    <property type="match status" value="1"/>
</dbReference>
<dbReference type="GO" id="GO:0043164">
    <property type="term" value="P:Gram-negative-bacterium-type cell wall biogenesis"/>
    <property type="evidence" value="ECO:0007669"/>
    <property type="project" value="TreeGrafter"/>
</dbReference>
<dbReference type="GO" id="GO:0000270">
    <property type="term" value="P:peptidoglycan metabolic process"/>
    <property type="evidence" value="ECO:0007669"/>
    <property type="project" value="TreeGrafter"/>
</dbReference>
<dbReference type="Pfam" id="PF02698">
    <property type="entry name" value="DUF218"/>
    <property type="match status" value="1"/>
</dbReference>
<dbReference type="Proteomes" id="UP000184368">
    <property type="component" value="Unassembled WGS sequence"/>
</dbReference>
<dbReference type="AlphaFoldDB" id="A0A1M4XZ54"/>
<dbReference type="Gene3D" id="3.40.50.620">
    <property type="entry name" value="HUPs"/>
    <property type="match status" value="1"/>
</dbReference>
<dbReference type="InterPro" id="IPR014729">
    <property type="entry name" value="Rossmann-like_a/b/a_fold"/>
</dbReference>
<dbReference type="PANTHER" id="PTHR30336:SF4">
    <property type="entry name" value="ENVELOPE BIOGENESIS FACTOR ELYC"/>
    <property type="match status" value="1"/>
</dbReference>
<name>A0A1M4XZ54_9BACT</name>
<sequence length="254" mass="28989">MFFLLSKVLDFVLMPLVWITAFFVAAWLGRAKPWSMKVAKTGMVLLLFCSNPFFCNEALRLWEPKPVPIRSLEVHDAAVLLSGVTYMHKEIPDRVSSMWGAERIFHTIALYRAGKVKQIIVSGGSGKVFAEAVPESIQIKNILLQAGIPGKDILTEEHSRNTFENAVFTKTLLQQHPQIKSLVLVTSAFHMPRAMGCFQKAGIPVTSFPTDFYFQPRNWDPDDWLIPNERSLVRWQQLLHEMAGYLVYQFKGYQ</sequence>
<keyword evidence="4" id="KW-1185">Reference proteome</keyword>
<reference evidence="3 4" key="1">
    <citation type="submission" date="2016-11" db="EMBL/GenBank/DDBJ databases">
        <authorList>
            <person name="Jaros S."/>
            <person name="Januszkiewicz K."/>
            <person name="Wedrychowicz H."/>
        </authorList>
    </citation>
    <scope>NUCLEOTIDE SEQUENCE [LARGE SCALE GENOMIC DNA]</scope>
    <source>
        <strain evidence="3 4">DSM 26897</strain>
    </source>
</reference>
<accession>A0A1M4XZ54</accession>
<dbReference type="InterPro" id="IPR003848">
    <property type="entry name" value="DUF218"/>
</dbReference>
<feature type="transmembrane region" description="Helical" evidence="1">
    <location>
        <begin position="12"/>
        <end position="29"/>
    </location>
</feature>
<dbReference type="InterPro" id="IPR051599">
    <property type="entry name" value="Cell_Envelope_Assoc"/>
</dbReference>
<feature type="domain" description="DUF218" evidence="2">
    <location>
        <begin position="76"/>
        <end position="244"/>
    </location>
</feature>
<proteinExistence type="predicted"/>
<gene>
    <name evidence="3" type="ORF">SAMN05444008_10493</name>
</gene>
<evidence type="ECO:0000259" key="2">
    <source>
        <dbReference type="Pfam" id="PF02698"/>
    </source>
</evidence>
<keyword evidence="1" id="KW-0812">Transmembrane</keyword>
<organism evidence="3 4">
    <name type="scientific">Cnuella takakiae</name>
    <dbReference type="NCBI Taxonomy" id="1302690"/>
    <lineage>
        <taxon>Bacteria</taxon>
        <taxon>Pseudomonadati</taxon>
        <taxon>Bacteroidota</taxon>
        <taxon>Chitinophagia</taxon>
        <taxon>Chitinophagales</taxon>
        <taxon>Chitinophagaceae</taxon>
        <taxon>Cnuella</taxon>
    </lineage>
</organism>
<dbReference type="STRING" id="1302690.BUE76_14640"/>
<keyword evidence="1" id="KW-0472">Membrane</keyword>
<evidence type="ECO:0000313" key="4">
    <source>
        <dbReference type="Proteomes" id="UP000184368"/>
    </source>
</evidence>
<dbReference type="EMBL" id="FQUO01000004">
    <property type="protein sequence ID" value="SHE98708.1"/>
    <property type="molecule type" value="Genomic_DNA"/>
</dbReference>
<evidence type="ECO:0000256" key="1">
    <source>
        <dbReference type="SAM" id="Phobius"/>
    </source>
</evidence>